<organism evidence="4 5">
    <name type="scientific">Corynebacterium choanae</name>
    <dbReference type="NCBI Taxonomy" id="1862358"/>
    <lineage>
        <taxon>Bacteria</taxon>
        <taxon>Bacillati</taxon>
        <taxon>Actinomycetota</taxon>
        <taxon>Actinomycetes</taxon>
        <taxon>Mycobacteriales</taxon>
        <taxon>Corynebacteriaceae</taxon>
        <taxon>Corynebacterium</taxon>
    </lineage>
</organism>
<dbReference type="GO" id="GO:0015627">
    <property type="term" value="C:type II protein secretion system complex"/>
    <property type="evidence" value="ECO:0007669"/>
    <property type="project" value="TreeGrafter"/>
</dbReference>
<feature type="compositionally biased region" description="Polar residues" evidence="1">
    <location>
        <begin position="130"/>
        <end position="154"/>
    </location>
</feature>
<evidence type="ECO:0000256" key="2">
    <source>
        <dbReference type="SAM" id="Phobius"/>
    </source>
</evidence>
<dbReference type="RefSeq" id="WP_123929058.1">
    <property type="nucleotide sequence ID" value="NZ_CP033896.1"/>
</dbReference>
<feature type="compositionally biased region" description="Low complexity" evidence="1">
    <location>
        <begin position="42"/>
        <end position="59"/>
    </location>
</feature>
<dbReference type="GO" id="GO:0006281">
    <property type="term" value="P:DNA repair"/>
    <property type="evidence" value="ECO:0007669"/>
    <property type="project" value="InterPro"/>
</dbReference>
<protein>
    <submittedName>
        <fullName evidence="4">ComE operon protein 1</fullName>
    </submittedName>
</protein>
<name>A0A3G6JD76_9CORY</name>
<dbReference type="KEGG" id="ccho:CCHOA_08575"/>
<feature type="region of interest" description="Disordered" evidence="1">
    <location>
        <begin position="42"/>
        <end position="85"/>
    </location>
</feature>
<sequence>MTPQLLQALRSGIHRLDDGLAEMESRCSLDDEQYFAADPLAEGTEGATGTSGDATTADCAADRNHSSADTSTATIPRPSPRSRRGMLQRASIGLAVIVVSIMVVWLASGGPPDRDAVAEVTHGNAANGDMAQTTETPAANSTKTLPDAEQSNTPAAAGSSRGSISAAEKSQSVPAAVVVSVVGAVEHPGVVTLPATARVADALTLAVPRADAALARVNLAAPLVDGVQLYVPSAAEAAALPPPAVDQAYAGGATLPGDESLLGNGAASPSGEPANSGDAVVVHYSTATAAQLQQIPGIGAKTAQAILTYRVDHPAITSIDELTAISGIGPATVDRLRGKLLP</sequence>
<evidence type="ECO:0000313" key="4">
    <source>
        <dbReference type="EMBL" id="AZA14104.1"/>
    </source>
</evidence>
<dbReference type="EMBL" id="CP033896">
    <property type="protein sequence ID" value="AZA14104.1"/>
    <property type="molecule type" value="Genomic_DNA"/>
</dbReference>
<dbReference type="Gene3D" id="1.10.150.320">
    <property type="entry name" value="Photosystem II 12 kDa extrinsic protein"/>
    <property type="match status" value="1"/>
</dbReference>
<feature type="domain" description="Helix-hairpin-helix DNA-binding motif class 1" evidence="3">
    <location>
        <begin position="320"/>
        <end position="339"/>
    </location>
</feature>
<keyword evidence="2" id="KW-1133">Transmembrane helix</keyword>
<dbReference type="GO" id="GO:0003677">
    <property type="term" value="F:DNA binding"/>
    <property type="evidence" value="ECO:0007669"/>
    <property type="project" value="InterPro"/>
</dbReference>
<feature type="region of interest" description="Disordered" evidence="1">
    <location>
        <begin position="125"/>
        <end position="165"/>
    </location>
</feature>
<dbReference type="PANTHER" id="PTHR21180:SF32">
    <property type="entry name" value="ENDONUCLEASE_EXONUCLEASE_PHOSPHATASE FAMILY DOMAIN-CONTAINING PROTEIN 1"/>
    <property type="match status" value="1"/>
</dbReference>
<feature type="transmembrane region" description="Helical" evidence="2">
    <location>
        <begin position="86"/>
        <end position="107"/>
    </location>
</feature>
<dbReference type="AlphaFoldDB" id="A0A3G6JD76"/>
<dbReference type="InterPro" id="IPR010994">
    <property type="entry name" value="RuvA_2-like"/>
</dbReference>
<dbReference type="Pfam" id="PF12836">
    <property type="entry name" value="HHH_3"/>
    <property type="match status" value="1"/>
</dbReference>
<evidence type="ECO:0000256" key="1">
    <source>
        <dbReference type="SAM" id="MobiDB-lite"/>
    </source>
</evidence>
<feature type="compositionally biased region" description="Low complexity" evidence="1">
    <location>
        <begin position="155"/>
        <end position="165"/>
    </location>
</feature>
<evidence type="ECO:0000313" key="5">
    <source>
        <dbReference type="Proteomes" id="UP000269019"/>
    </source>
</evidence>
<feature type="domain" description="Helix-hairpin-helix DNA-binding motif class 1" evidence="3">
    <location>
        <begin position="290"/>
        <end position="309"/>
    </location>
</feature>
<dbReference type="SMART" id="SM00278">
    <property type="entry name" value="HhH1"/>
    <property type="match status" value="2"/>
</dbReference>
<dbReference type="SUPFAM" id="SSF47781">
    <property type="entry name" value="RuvA domain 2-like"/>
    <property type="match status" value="1"/>
</dbReference>
<dbReference type="PANTHER" id="PTHR21180">
    <property type="entry name" value="ENDONUCLEASE/EXONUCLEASE/PHOSPHATASE FAMILY DOMAIN-CONTAINING PROTEIN 1"/>
    <property type="match status" value="1"/>
</dbReference>
<keyword evidence="2" id="KW-0812">Transmembrane</keyword>
<dbReference type="Proteomes" id="UP000269019">
    <property type="component" value="Chromosome"/>
</dbReference>
<keyword evidence="2" id="KW-0472">Membrane</keyword>
<keyword evidence="5" id="KW-1185">Reference proteome</keyword>
<dbReference type="InterPro" id="IPR003583">
    <property type="entry name" value="Hlx-hairpin-Hlx_DNA-bd_motif"/>
</dbReference>
<dbReference type="OrthoDB" id="9758724at2"/>
<proteinExistence type="predicted"/>
<dbReference type="InterPro" id="IPR051675">
    <property type="entry name" value="Endo/Exo/Phosphatase_dom_1"/>
</dbReference>
<accession>A0A3G6JD76</accession>
<reference evidence="4 5" key="1">
    <citation type="submission" date="2018-11" db="EMBL/GenBank/DDBJ databases">
        <authorList>
            <person name="Kleinhagauer T."/>
            <person name="Glaeser S.P."/>
            <person name="Spergser J."/>
            <person name="Ruckert C."/>
            <person name="Kaempfer P."/>
            <person name="Busse H.-J."/>
        </authorList>
    </citation>
    <scope>NUCLEOTIDE SEQUENCE [LARGE SCALE GENOMIC DNA]</scope>
    <source>
        <strain evidence="4 5">200CH</strain>
    </source>
</reference>
<evidence type="ECO:0000259" key="3">
    <source>
        <dbReference type="SMART" id="SM00278"/>
    </source>
</evidence>
<dbReference type="GO" id="GO:0015628">
    <property type="term" value="P:protein secretion by the type II secretion system"/>
    <property type="evidence" value="ECO:0007669"/>
    <property type="project" value="TreeGrafter"/>
</dbReference>
<gene>
    <name evidence="4" type="primary">comEA</name>
    <name evidence="4" type="ORF">CCHOA_08575</name>
</gene>